<organism evidence="1 2">
    <name type="scientific">Edaphobacter dinghuensis</name>
    <dbReference type="NCBI Taxonomy" id="1560005"/>
    <lineage>
        <taxon>Bacteria</taxon>
        <taxon>Pseudomonadati</taxon>
        <taxon>Acidobacteriota</taxon>
        <taxon>Terriglobia</taxon>
        <taxon>Terriglobales</taxon>
        <taxon>Acidobacteriaceae</taxon>
        <taxon>Edaphobacter</taxon>
    </lineage>
</organism>
<evidence type="ECO:0000313" key="1">
    <source>
        <dbReference type="EMBL" id="GGG88213.1"/>
    </source>
</evidence>
<proteinExistence type="predicted"/>
<evidence type="ECO:0000313" key="2">
    <source>
        <dbReference type="Proteomes" id="UP000647241"/>
    </source>
</evidence>
<reference evidence="1" key="2">
    <citation type="submission" date="2020-09" db="EMBL/GenBank/DDBJ databases">
        <authorList>
            <person name="Sun Q."/>
            <person name="Zhou Y."/>
        </authorList>
    </citation>
    <scope>NUCLEOTIDE SEQUENCE</scope>
    <source>
        <strain evidence="1">CGMCC 1.12997</strain>
    </source>
</reference>
<protein>
    <submittedName>
        <fullName evidence="1">Uncharacterized protein</fullName>
    </submittedName>
</protein>
<dbReference type="RefSeq" id="WP_188555560.1">
    <property type="nucleotide sequence ID" value="NZ_BMGT01000004.1"/>
</dbReference>
<dbReference type="Proteomes" id="UP000647241">
    <property type="component" value="Unassembled WGS sequence"/>
</dbReference>
<dbReference type="EMBL" id="BMGT01000004">
    <property type="protein sequence ID" value="GGG88213.1"/>
    <property type="molecule type" value="Genomic_DNA"/>
</dbReference>
<dbReference type="AlphaFoldDB" id="A0A917MAK0"/>
<comment type="caution">
    <text evidence="1">The sequence shown here is derived from an EMBL/GenBank/DDBJ whole genome shotgun (WGS) entry which is preliminary data.</text>
</comment>
<keyword evidence="2" id="KW-1185">Reference proteome</keyword>
<accession>A0A917MAK0</accession>
<gene>
    <name evidence="1" type="ORF">GCM10011585_35350</name>
</gene>
<reference evidence="1" key="1">
    <citation type="journal article" date="2014" name="Int. J. Syst. Evol. Microbiol.">
        <title>Complete genome sequence of Corynebacterium casei LMG S-19264T (=DSM 44701T), isolated from a smear-ripened cheese.</title>
        <authorList>
            <consortium name="US DOE Joint Genome Institute (JGI-PGF)"/>
            <person name="Walter F."/>
            <person name="Albersmeier A."/>
            <person name="Kalinowski J."/>
            <person name="Ruckert C."/>
        </authorList>
    </citation>
    <scope>NUCLEOTIDE SEQUENCE</scope>
    <source>
        <strain evidence="1">CGMCC 1.12997</strain>
    </source>
</reference>
<sequence>MNSPNEILTFSAPVTLPGQQATDPPSLEESVLPVPTERLYQVAALAAGIILLVTAF</sequence>
<name>A0A917MAK0_9BACT</name>